<dbReference type="Pfam" id="PF11821">
    <property type="entry name" value="ActD"/>
    <property type="match status" value="1"/>
</dbReference>
<keyword evidence="1" id="KW-1133">Transmembrane helix</keyword>
<dbReference type="PATRIC" id="fig|1391654.3.peg.4233"/>
<evidence type="ECO:0000256" key="1">
    <source>
        <dbReference type="SAM" id="Phobius"/>
    </source>
</evidence>
<organism evidence="2 3">
    <name type="scientific">Labilithrix luteola</name>
    <dbReference type="NCBI Taxonomy" id="1391654"/>
    <lineage>
        <taxon>Bacteria</taxon>
        <taxon>Pseudomonadati</taxon>
        <taxon>Myxococcota</taxon>
        <taxon>Polyangia</taxon>
        <taxon>Polyangiales</taxon>
        <taxon>Labilitrichaceae</taxon>
        <taxon>Labilithrix</taxon>
    </lineage>
</organism>
<dbReference type="OrthoDB" id="9792475at2"/>
<evidence type="ECO:0000313" key="2">
    <source>
        <dbReference type="EMBL" id="AKU97514.1"/>
    </source>
</evidence>
<sequence>MADMLVAEFESPDALVAGAEHLRSLGFVGLDAYTPFPVPELDDILGVRRSRVPKAVFLGGAAGATLAYSILSWTNAVDYPLNVGGRPYNSLPAHVPIVFETLVLFASFASFITVLVSSRMPRLHDPIFDIAGFERTTIDRFWLTVGDPRRAAGSIDDEQADRVRSALVPLGALTVRAISRRTPSEAP</sequence>
<reference evidence="2 3" key="1">
    <citation type="submission" date="2015-08" db="EMBL/GenBank/DDBJ databases">
        <authorList>
            <person name="Babu N.S."/>
            <person name="Beckwith C.J."/>
            <person name="Beseler K.G."/>
            <person name="Brison A."/>
            <person name="Carone J.V."/>
            <person name="Caskin T.P."/>
            <person name="Diamond M."/>
            <person name="Durham M.E."/>
            <person name="Foxe J.M."/>
            <person name="Go M."/>
            <person name="Henderson B.A."/>
            <person name="Jones I.B."/>
            <person name="McGettigan J.A."/>
            <person name="Micheletti S.J."/>
            <person name="Nasrallah M.E."/>
            <person name="Ortiz D."/>
            <person name="Piller C.R."/>
            <person name="Privatt S.R."/>
            <person name="Schneider S.L."/>
            <person name="Sharp S."/>
            <person name="Smith T.C."/>
            <person name="Stanton J.D."/>
            <person name="Ullery H.E."/>
            <person name="Wilson R.J."/>
            <person name="Serrano M.G."/>
            <person name="Buck G."/>
            <person name="Lee V."/>
            <person name="Wang Y."/>
            <person name="Carvalho R."/>
            <person name="Voegtly L."/>
            <person name="Shi R."/>
            <person name="Duckworth R."/>
            <person name="Johnson A."/>
            <person name="Loviza R."/>
            <person name="Walstead R."/>
            <person name="Shah Z."/>
            <person name="Kiflezghi M."/>
            <person name="Wade K."/>
            <person name="Ball S.L."/>
            <person name="Bradley K.W."/>
            <person name="Asai D.J."/>
            <person name="Bowman C.A."/>
            <person name="Russell D.A."/>
            <person name="Pope W.H."/>
            <person name="Jacobs-Sera D."/>
            <person name="Hendrix R.W."/>
            <person name="Hatfull G.F."/>
        </authorList>
    </citation>
    <scope>NUCLEOTIDE SEQUENCE [LARGE SCALE GENOMIC DNA]</scope>
    <source>
        <strain evidence="2 3">DSM 27648</strain>
    </source>
</reference>
<dbReference type="STRING" id="1391654.AKJ09_04178"/>
<dbReference type="AlphaFoldDB" id="A0A0K1PWJ9"/>
<keyword evidence="1" id="KW-0812">Transmembrane</keyword>
<accession>A0A0K1PWJ9</accession>
<evidence type="ECO:0000313" key="3">
    <source>
        <dbReference type="Proteomes" id="UP000064967"/>
    </source>
</evidence>
<dbReference type="EMBL" id="CP012333">
    <property type="protein sequence ID" value="AKU97514.1"/>
    <property type="molecule type" value="Genomic_DNA"/>
</dbReference>
<keyword evidence="3" id="KW-1185">Reference proteome</keyword>
<dbReference type="InterPro" id="IPR021776">
    <property type="entry name" value="ActD"/>
</dbReference>
<protein>
    <submittedName>
        <fullName evidence="2">ABC-type Fe3+ transport system protein</fullName>
    </submittedName>
</protein>
<keyword evidence="1" id="KW-0472">Membrane</keyword>
<proteinExistence type="predicted"/>
<gene>
    <name evidence="2" type="ORF">AKJ09_04178</name>
</gene>
<dbReference type="KEGG" id="llu:AKJ09_04178"/>
<dbReference type="Proteomes" id="UP000064967">
    <property type="component" value="Chromosome"/>
</dbReference>
<feature type="transmembrane region" description="Helical" evidence="1">
    <location>
        <begin position="55"/>
        <end position="73"/>
    </location>
</feature>
<name>A0A0K1PWJ9_9BACT</name>
<feature type="transmembrane region" description="Helical" evidence="1">
    <location>
        <begin position="93"/>
        <end position="116"/>
    </location>
</feature>
<dbReference type="PANTHER" id="PTHR40394">
    <property type="entry name" value="LIPOPROTEIN-RELATED"/>
    <property type="match status" value="1"/>
</dbReference>
<dbReference type="PANTHER" id="PTHR40394:SF2">
    <property type="entry name" value="QUINOL:CYTOCHROME C OXIDOREDUCTASE MEMBRANE PROTEIN"/>
    <property type="match status" value="1"/>
</dbReference>